<dbReference type="OrthoDB" id="277029at2759"/>
<sequence length="221" mass="24761">MKFLEYAGIDAINSALVFETPECKVYGRVEPYSCKAAGADKKLYKQIEIKYDPSNSPPDSTNGSSSSFRNIISPFGPLDQPASRRTLFYLIGTLNASFPDYDFSDAKPEQFRKEPSVSMVVNSVNSTLLNHGNDRAVKELRIWDSIDNLIDFEDSDVYSYNPESDSDPNDEEGGGTFYGAPCEDGDEDDFSDLSDDDVGFTSHRRKSYRYDDYVAGEMDML</sequence>
<dbReference type="PANTHER" id="PTHR22504:SF0">
    <property type="entry name" value="REPRESSOR OF RNA POLYMERASE III TRANSCRIPTION MAF1 HOMOLOG"/>
    <property type="match status" value="1"/>
</dbReference>
<feature type="compositionally biased region" description="Acidic residues" evidence="1">
    <location>
        <begin position="183"/>
        <end position="198"/>
    </location>
</feature>
<evidence type="ECO:0000313" key="2">
    <source>
        <dbReference type="EMBL" id="KAF9137297.1"/>
    </source>
</evidence>
<dbReference type="GO" id="GO:0000994">
    <property type="term" value="F:RNA polymerase III core binding"/>
    <property type="evidence" value="ECO:0007669"/>
    <property type="project" value="TreeGrafter"/>
</dbReference>
<dbReference type="InterPro" id="IPR038564">
    <property type="entry name" value="Maf1_sf"/>
</dbReference>
<dbReference type="PANTHER" id="PTHR22504">
    <property type="entry name" value="REPRESSOR OF RNA POLYMERASE III TRANSCRIPTION MAF1"/>
    <property type="match status" value="1"/>
</dbReference>
<name>A0A9P5V634_9FUNG</name>
<feature type="region of interest" description="Disordered" evidence="1">
    <location>
        <begin position="157"/>
        <end position="200"/>
    </location>
</feature>
<feature type="compositionally biased region" description="Acidic residues" evidence="1">
    <location>
        <begin position="164"/>
        <end position="173"/>
    </location>
</feature>
<dbReference type="Proteomes" id="UP000748756">
    <property type="component" value="Unassembled WGS sequence"/>
</dbReference>
<dbReference type="AlphaFoldDB" id="A0A9P5V634"/>
<organism evidence="2 3">
    <name type="scientific">Linnemannia schmuckeri</name>
    <dbReference type="NCBI Taxonomy" id="64567"/>
    <lineage>
        <taxon>Eukaryota</taxon>
        <taxon>Fungi</taxon>
        <taxon>Fungi incertae sedis</taxon>
        <taxon>Mucoromycota</taxon>
        <taxon>Mortierellomycotina</taxon>
        <taxon>Mortierellomycetes</taxon>
        <taxon>Mortierellales</taxon>
        <taxon>Mortierellaceae</taxon>
        <taxon>Linnemannia</taxon>
    </lineage>
</organism>
<dbReference type="Pfam" id="PF09174">
    <property type="entry name" value="Maf1"/>
    <property type="match status" value="1"/>
</dbReference>
<proteinExistence type="predicted"/>
<accession>A0A9P5V634</accession>
<evidence type="ECO:0000313" key="3">
    <source>
        <dbReference type="Proteomes" id="UP000748756"/>
    </source>
</evidence>
<comment type="caution">
    <text evidence="2">The sequence shown here is derived from an EMBL/GenBank/DDBJ whole genome shotgun (WGS) entry which is preliminary data.</text>
</comment>
<evidence type="ECO:0000256" key="1">
    <source>
        <dbReference type="SAM" id="MobiDB-lite"/>
    </source>
</evidence>
<dbReference type="InterPro" id="IPR015257">
    <property type="entry name" value="Maf1"/>
</dbReference>
<protein>
    <submittedName>
        <fullName evidence="2">RNA polymerase III-inhibiting protein maf1</fullName>
    </submittedName>
</protein>
<dbReference type="GO" id="GO:0005634">
    <property type="term" value="C:nucleus"/>
    <property type="evidence" value="ECO:0007669"/>
    <property type="project" value="TreeGrafter"/>
</dbReference>
<dbReference type="Gene3D" id="3.40.1000.50">
    <property type="entry name" value="Repressor of RNA polymerase III transcription Maf1"/>
    <property type="match status" value="2"/>
</dbReference>
<keyword evidence="3" id="KW-1185">Reference proteome</keyword>
<dbReference type="EMBL" id="JAAAUQ010001573">
    <property type="protein sequence ID" value="KAF9137297.1"/>
    <property type="molecule type" value="Genomic_DNA"/>
</dbReference>
<reference evidence="2" key="1">
    <citation type="journal article" date="2020" name="Fungal Divers.">
        <title>Resolving the Mortierellaceae phylogeny through synthesis of multi-gene phylogenetics and phylogenomics.</title>
        <authorList>
            <person name="Vandepol N."/>
            <person name="Liber J."/>
            <person name="Desiro A."/>
            <person name="Na H."/>
            <person name="Kennedy M."/>
            <person name="Barry K."/>
            <person name="Grigoriev I.V."/>
            <person name="Miller A.N."/>
            <person name="O'Donnell K."/>
            <person name="Stajich J.E."/>
            <person name="Bonito G."/>
        </authorList>
    </citation>
    <scope>NUCLEOTIDE SEQUENCE</scope>
    <source>
        <strain evidence="2">NRRL 6426</strain>
    </source>
</reference>
<gene>
    <name evidence="2" type="primary">MAF1_1</name>
    <name evidence="2" type="ORF">BG015_002773</name>
</gene>
<dbReference type="GO" id="GO:0016480">
    <property type="term" value="P:negative regulation of transcription by RNA polymerase III"/>
    <property type="evidence" value="ECO:0007669"/>
    <property type="project" value="InterPro"/>
</dbReference>